<keyword evidence="2" id="KW-0812">Transmembrane</keyword>
<sequence length="69" mass="8072">MDNYLLLAIIALKGVCLFFCWKAVTMTNNKKHDDKANQLTIEEMELLQKKVDGMTEQNKQLKKEIEELK</sequence>
<evidence type="ECO:0000313" key="4">
    <source>
        <dbReference type="Proteomes" id="UP000001401"/>
    </source>
</evidence>
<dbReference type="KEGG" id="bco:Bcell_3487"/>
<reference evidence="3" key="1">
    <citation type="submission" date="2010-12" db="EMBL/GenBank/DDBJ databases">
        <title>Complete sequence of Bacillus cellulosilyticus DSM 2522.</title>
        <authorList>
            <consortium name="US DOE Joint Genome Institute"/>
            <person name="Lucas S."/>
            <person name="Copeland A."/>
            <person name="Lapidus A."/>
            <person name="Cheng J.-F."/>
            <person name="Bruce D."/>
            <person name="Goodwin L."/>
            <person name="Pitluck S."/>
            <person name="Chertkov O."/>
            <person name="Detter J.C."/>
            <person name="Han C."/>
            <person name="Tapia R."/>
            <person name="Land M."/>
            <person name="Hauser L."/>
            <person name="Jeffries C."/>
            <person name="Kyrpides N."/>
            <person name="Ivanova N."/>
            <person name="Mikhailova N."/>
            <person name="Brumm P."/>
            <person name="Mead D."/>
            <person name="Woyke T."/>
        </authorList>
    </citation>
    <scope>NUCLEOTIDE SEQUENCE [LARGE SCALE GENOMIC DNA]</scope>
    <source>
        <strain evidence="3">DSM 2522</strain>
    </source>
</reference>
<evidence type="ECO:0000256" key="1">
    <source>
        <dbReference type="SAM" id="Coils"/>
    </source>
</evidence>
<evidence type="ECO:0000313" key="3">
    <source>
        <dbReference type="EMBL" id="ADU31729.1"/>
    </source>
</evidence>
<protein>
    <submittedName>
        <fullName evidence="3">Uncharacterized protein</fullName>
    </submittedName>
</protein>
<organism evidence="3 4">
    <name type="scientific">Evansella cellulosilytica (strain ATCC 21833 / DSM 2522 / FERM P-1141 / JCM 9156 / N-4)</name>
    <name type="common">Bacillus cellulosilyticus</name>
    <dbReference type="NCBI Taxonomy" id="649639"/>
    <lineage>
        <taxon>Bacteria</taxon>
        <taxon>Bacillati</taxon>
        <taxon>Bacillota</taxon>
        <taxon>Bacilli</taxon>
        <taxon>Bacillales</taxon>
        <taxon>Bacillaceae</taxon>
        <taxon>Evansella</taxon>
    </lineage>
</organism>
<name>E6TQV4_EVAC2</name>
<feature type="transmembrane region" description="Helical" evidence="2">
    <location>
        <begin position="6"/>
        <end position="24"/>
    </location>
</feature>
<dbReference type="OrthoDB" id="2933086at2"/>
<keyword evidence="2" id="KW-1133">Transmembrane helix</keyword>
<proteinExistence type="predicted"/>
<dbReference type="Proteomes" id="UP000001401">
    <property type="component" value="Chromosome"/>
</dbReference>
<keyword evidence="4" id="KW-1185">Reference proteome</keyword>
<dbReference type="AlphaFoldDB" id="E6TQV4"/>
<dbReference type="EMBL" id="CP002394">
    <property type="protein sequence ID" value="ADU31729.1"/>
    <property type="molecule type" value="Genomic_DNA"/>
</dbReference>
<accession>E6TQV4</accession>
<evidence type="ECO:0000256" key="2">
    <source>
        <dbReference type="SAM" id="Phobius"/>
    </source>
</evidence>
<keyword evidence="2" id="KW-0472">Membrane</keyword>
<feature type="coiled-coil region" evidence="1">
    <location>
        <begin position="37"/>
        <end position="64"/>
    </location>
</feature>
<dbReference type="RefSeq" id="WP_013490060.1">
    <property type="nucleotide sequence ID" value="NC_014829.1"/>
</dbReference>
<gene>
    <name evidence="3" type="ordered locus">Bcell_3487</name>
</gene>
<dbReference type="eggNOG" id="ENOG5031HT1">
    <property type="taxonomic scope" value="Bacteria"/>
</dbReference>
<keyword evidence="1" id="KW-0175">Coiled coil</keyword>
<dbReference type="STRING" id="649639.Bcell_3487"/>
<dbReference type="HOGENOM" id="CLU_2767158_0_0_9"/>